<gene>
    <name evidence="1" type="ORF">TM5383_03334</name>
</gene>
<organism evidence="1 2">
    <name type="scientific">Thalassovita mediterranea</name>
    <dbReference type="NCBI Taxonomy" id="340021"/>
    <lineage>
        <taxon>Bacteria</taxon>
        <taxon>Pseudomonadati</taxon>
        <taxon>Pseudomonadota</taxon>
        <taxon>Alphaproteobacteria</taxon>
        <taxon>Rhodobacterales</taxon>
        <taxon>Roseobacteraceae</taxon>
        <taxon>Thalassovita</taxon>
    </lineage>
</organism>
<keyword evidence="2" id="KW-1185">Reference proteome</keyword>
<protein>
    <submittedName>
        <fullName evidence="1">Uncharacterized protein</fullName>
    </submittedName>
</protein>
<dbReference type="Proteomes" id="UP000051681">
    <property type="component" value="Unassembled WGS sequence"/>
</dbReference>
<dbReference type="STRING" id="340021.TM5383_03334"/>
<evidence type="ECO:0000313" key="1">
    <source>
        <dbReference type="EMBL" id="CUH86091.1"/>
    </source>
</evidence>
<dbReference type="OrthoDB" id="9875438at2"/>
<sequence length="102" mass="10787">MAGTAAAVHHDHSGHQAMSIAHTASNQMDVTHVHSAMHASQPEIQVLHGSDCHTALCCHIDAKYDGVDASTYGPQPSDAVDALPRWSTSLTLSAPDRPPRLS</sequence>
<dbReference type="EMBL" id="CYSF01000019">
    <property type="protein sequence ID" value="CUH86091.1"/>
    <property type="molecule type" value="Genomic_DNA"/>
</dbReference>
<accession>A0A0N7M2H1</accession>
<evidence type="ECO:0000313" key="2">
    <source>
        <dbReference type="Proteomes" id="UP000051681"/>
    </source>
</evidence>
<reference evidence="1 2" key="1">
    <citation type="submission" date="2015-09" db="EMBL/GenBank/DDBJ databases">
        <authorList>
            <consortium name="Swine Surveillance"/>
        </authorList>
    </citation>
    <scope>NUCLEOTIDE SEQUENCE [LARGE SCALE GENOMIC DNA]</scope>
    <source>
        <strain evidence="1 2">CECT 8383</strain>
    </source>
</reference>
<proteinExistence type="predicted"/>
<name>A0A0N7M2H1_9RHOB</name>
<dbReference type="AlphaFoldDB" id="A0A0N7M2H1"/>